<dbReference type="EMBL" id="FWDM01000010">
    <property type="protein sequence ID" value="SLM11164.1"/>
    <property type="molecule type" value="Genomic_DNA"/>
</dbReference>
<sequence length="65" mass="7362">MRLHQAGCVRELRRGGAPKAALPPEKDLASLLDFFRARQSYLSRLTIPISRDYLAAFKTAMGWEL</sequence>
<reference evidence="1" key="1">
    <citation type="submission" date="2017-02" db="EMBL/GenBank/DDBJ databases">
        <authorList>
            <person name="Regsiter A."/>
            <person name="William W."/>
        </authorList>
    </citation>
    <scope>NUCLEOTIDE SEQUENCE</scope>
    <source>
        <strain evidence="1">Bib</strain>
    </source>
</reference>
<proteinExistence type="predicted"/>
<accession>A0A3P3XH03</accession>
<gene>
    <name evidence="1" type="ORF">SPIROBIBN47_180027</name>
</gene>
<evidence type="ECO:0000313" key="1">
    <source>
        <dbReference type="EMBL" id="SLM11164.1"/>
    </source>
</evidence>
<dbReference type="AlphaFoldDB" id="A0A3P3XH03"/>
<name>A0A3P3XH03_9SPIR</name>
<protein>
    <submittedName>
        <fullName evidence="1">Uncharacterized protein</fullName>
    </submittedName>
</protein>
<organism evidence="1">
    <name type="scientific">uncultured spirochete</name>
    <dbReference type="NCBI Taxonomy" id="156406"/>
    <lineage>
        <taxon>Bacteria</taxon>
        <taxon>Pseudomonadati</taxon>
        <taxon>Spirochaetota</taxon>
        <taxon>Spirochaetia</taxon>
        <taxon>Spirochaetales</taxon>
        <taxon>environmental samples</taxon>
    </lineage>
</organism>